<proteinExistence type="predicted"/>
<dbReference type="InterPro" id="IPR039331">
    <property type="entry name" value="PAPs-like"/>
</dbReference>
<feature type="signal peptide" evidence="2">
    <location>
        <begin position="1"/>
        <end position="25"/>
    </location>
</feature>
<evidence type="ECO:0000256" key="2">
    <source>
        <dbReference type="SAM" id="SignalP"/>
    </source>
</evidence>
<feature type="domain" description="Purple acid phosphatase N-terminal" evidence="4">
    <location>
        <begin position="42"/>
        <end position="118"/>
    </location>
</feature>
<dbReference type="Pfam" id="PF00149">
    <property type="entry name" value="Metallophos"/>
    <property type="match status" value="1"/>
</dbReference>
<dbReference type="RefSeq" id="WP_251971718.1">
    <property type="nucleotide sequence ID" value="NZ_AP025730.1"/>
</dbReference>
<sequence>MPPPTLSRRALFGVVGLAAPVLARAQTVVQSVLRGPFLVVPTPTSMTVRWRTAVATSSIVRYGTSVTGLTDTAGNFTNSTTEHSVTLTGLSPDVRYYYAVGDAGTTLAGGDASYSFRTFPTSGTTRASRIWVVGDAGTGFADQTAARDAYAAYTGSNPTHLWLQLGDNAYDHGLDADFQARLFGVYASMLRSCPTLSTIGNHDTDQSTSPAATIPYFSIYDAPSAGQAGGLASGSTRYYSFNLGHIHFVCLDSMTSSRATTGTMLTWLKNDLAANTLPWVVAYWHHAPYSDGSHVSDSTSEVQMTEMRTNALPILESHGVDLVLGGHSHVYERSCLINGHYGLSSTLTARMKYNAGNGRLDGNGAYLKPLGKVGNRGTVYIVNGASGGADPGNLKHPAMVFSAQRAGSVVIDVSGTQMDVKYIAATGGVLDYFTIQKTANAPDPPPPNVAPTIALTAPTSGSSFRAPANITLTAAATDADSGIAKVEFYRGSTRVATVTTAPYLYVLPKVARGSYTLTAKAYDKEGAVTTSAPVTVTVR</sequence>
<dbReference type="Gene3D" id="2.60.40.10">
    <property type="entry name" value="Immunoglobulins"/>
    <property type="match status" value="1"/>
</dbReference>
<accession>A0ABN6PIH3</accession>
<evidence type="ECO:0000259" key="3">
    <source>
        <dbReference type="Pfam" id="PF00149"/>
    </source>
</evidence>
<dbReference type="InterPro" id="IPR013783">
    <property type="entry name" value="Ig-like_fold"/>
</dbReference>
<feature type="domain" description="Calcineurin-like phosphoesterase" evidence="3">
    <location>
        <begin position="129"/>
        <end position="331"/>
    </location>
</feature>
<keyword evidence="1 2" id="KW-0732">Signal</keyword>
<dbReference type="InterPro" id="IPR008963">
    <property type="entry name" value="Purple_acid_Pase-like_N"/>
</dbReference>
<dbReference type="Proteomes" id="UP001057498">
    <property type="component" value="Chromosome"/>
</dbReference>
<dbReference type="InterPro" id="IPR015914">
    <property type="entry name" value="PAPs_N"/>
</dbReference>
<gene>
    <name evidence="5" type="ORF">CATMQ487_04000</name>
</gene>
<name>A0ABN6PIH3_9BURK</name>
<dbReference type="SUPFAM" id="SSF56300">
    <property type="entry name" value="Metallo-dependent phosphatases"/>
    <property type="match status" value="1"/>
</dbReference>
<evidence type="ECO:0008006" key="7">
    <source>
        <dbReference type="Google" id="ProtNLM"/>
    </source>
</evidence>
<evidence type="ECO:0000259" key="4">
    <source>
        <dbReference type="Pfam" id="PF16656"/>
    </source>
</evidence>
<dbReference type="Pfam" id="PF17957">
    <property type="entry name" value="Big_7"/>
    <property type="match status" value="1"/>
</dbReference>
<evidence type="ECO:0000313" key="6">
    <source>
        <dbReference type="Proteomes" id="UP001057498"/>
    </source>
</evidence>
<dbReference type="Pfam" id="PF16656">
    <property type="entry name" value="Pur_ac_phosph_N"/>
    <property type="match status" value="1"/>
</dbReference>
<reference evidence="5" key="1">
    <citation type="submission" date="2022-04" db="EMBL/GenBank/DDBJ databases">
        <title>Whole genome sequence of Sphaerotilus sp. FB-5.</title>
        <authorList>
            <person name="Takeda M."/>
            <person name="Narihara S."/>
            <person name="Akimoto M."/>
            <person name="Akimoto R."/>
            <person name="Nishiyashiki S."/>
            <person name="Murakami T."/>
        </authorList>
    </citation>
    <scope>NUCLEOTIDE SEQUENCE</scope>
    <source>
        <strain evidence="5">FB-5</strain>
    </source>
</reference>
<keyword evidence="6" id="KW-1185">Reference proteome</keyword>
<dbReference type="SUPFAM" id="SSF49363">
    <property type="entry name" value="Purple acid phosphatase, N-terminal domain"/>
    <property type="match status" value="1"/>
</dbReference>
<protein>
    <recommendedName>
        <fullName evidence="7">Metallophosphoesterase</fullName>
    </recommendedName>
</protein>
<organism evidence="5 6">
    <name type="scientific">Sphaerotilus microaerophilus</name>
    <dbReference type="NCBI Taxonomy" id="2914710"/>
    <lineage>
        <taxon>Bacteria</taxon>
        <taxon>Pseudomonadati</taxon>
        <taxon>Pseudomonadota</taxon>
        <taxon>Betaproteobacteria</taxon>
        <taxon>Burkholderiales</taxon>
        <taxon>Sphaerotilaceae</taxon>
        <taxon>Sphaerotilus</taxon>
    </lineage>
</organism>
<dbReference type="Gene3D" id="2.60.40.380">
    <property type="entry name" value="Purple acid phosphatase-like, N-terminal"/>
    <property type="match status" value="1"/>
</dbReference>
<evidence type="ECO:0000256" key="1">
    <source>
        <dbReference type="ARBA" id="ARBA00022729"/>
    </source>
</evidence>
<dbReference type="InterPro" id="IPR029052">
    <property type="entry name" value="Metallo-depent_PP-like"/>
</dbReference>
<evidence type="ECO:0000313" key="5">
    <source>
        <dbReference type="EMBL" id="BDI03430.1"/>
    </source>
</evidence>
<feature type="chain" id="PRO_5046615249" description="Metallophosphoesterase" evidence="2">
    <location>
        <begin position="26"/>
        <end position="539"/>
    </location>
</feature>
<dbReference type="InterPro" id="IPR004843">
    <property type="entry name" value="Calcineurin-like_PHP"/>
</dbReference>
<dbReference type="PANTHER" id="PTHR22953">
    <property type="entry name" value="ACID PHOSPHATASE RELATED"/>
    <property type="match status" value="1"/>
</dbReference>
<dbReference type="Gene3D" id="3.60.21.10">
    <property type="match status" value="1"/>
</dbReference>
<dbReference type="PANTHER" id="PTHR22953:SF153">
    <property type="entry name" value="PURPLE ACID PHOSPHATASE"/>
    <property type="match status" value="1"/>
</dbReference>
<dbReference type="EMBL" id="AP025730">
    <property type="protein sequence ID" value="BDI03430.1"/>
    <property type="molecule type" value="Genomic_DNA"/>
</dbReference>